<keyword evidence="8" id="KW-1185">Reference proteome</keyword>
<evidence type="ECO:0000256" key="1">
    <source>
        <dbReference type="ARBA" id="ARBA00022741"/>
    </source>
</evidence>
<dbReference type="PANTHER" id="PTHR32071">
    <property type="entry name" value="TRANSCRIPTIONAL REGULATORY PROTEIN"/>
    <property type="match status" value="1"/>
</dbReference>
<dbReference type="FunFam" id="3.40.50.300:FF:000006">
    <property type="entry name" value="DNA-binding transcriptional regulator NtrC"/>
    <property type="match status" value="1"/>
</dbReference>
<dbReference type="InterPro" id="IPR002078">
    <property type="entry name" value="Sigma_54_int"/>
</dbReference>
<dbReference type="InterPro" id="IPR003018">
    <property type="entry name" value="GAF"/>
</dbReference>
<dbReference type="GO" id="GO:0006355">
    <property type="term" value="P:regulation of DNA-templated transcription"/>
    <property type="evidence" value="ECO:0007669"/>
    <property type="project" value="InterPro"/>
</dbReference>
<dbReference type="Proteomes" id="UP000535491">
    <property type="component" value="Unassembled WGS sequence"/>
</dbReference>
<dbReference type="PROSITE" id="PS00688">
    <property type="entry name" value="SIGMA54_INTERACT_3"/>
    <property type="match status" value="1"/>
</dbReference>
<dbReference type="InterPro" id="IPR009057">
    <property type="entry name" value="Homeodomain-like_sf"/>
</dbReference>
<dbReference type="Pfam" id="PF02954">
    <property type="entry name" value="HTH_8"/>
    <property type="match status" value="1"/>
</dbReference>
<dbReference type="Gene3D" id="1.10.8.60">
    <property type="match status" value="1"/>
</dbReference>
<dbReference type="SUPFAM" id="SSF52540">
    <property type="entry name" value="P-loop containing nucleoside triphosphate hydrolases"/>
    <property type="match status" value="1"/>
</dbReference>
<dbReference type="AlphaFoldDB" id="A0A7W2A6L5"/>
<dbReference type="SMART" id="SM00382">
    <property type="entry name" value="AAA"/>
    <property type="match status" value="1"/>
</dbReference>
<feature type="domain" description="Sigma-54 factor interaction" evidence="6">
    <location>
        <begin position="309"/>
        <end position="534"/>
    </location>
</feature>
<sequence>MVDGAMSKRLWKRFIQEGVLDSSRLNKRIIESWYRCQHAGVNPHSGEGRDILTGKSFRQKKEENSVLLDIAYPYLNKLNQHMEGSRSIVLLIDLQGYVLAMKGDAEILGRARKINFVEGVKWTEDEVGTNAIGTALRTGEPINVKGSEHYSIASHVWTCSAAPVRDDQGNLVGVLNVSSPVQHYHPHTLATVVSTVYAIEHQWSLREQQDQLELMQRSIDLLQTNQLMAVFNRRKQMVCVNQAFRSAVPERSDLNLADLREYGYRERLCTPLYSARHSQLIGYYIQFEAPSKSTSSQKFYTSSLHFPGETGISKVFQRTLREIELVAHSDADIYIHGETGTGKEVIARAIHQNSSRKNGPFITVNCGAIPPSLMESELFGYVGGAFTGARRHGYKGKLEQANHGTLFLDEIGEIPPAMQVALLRVLQEREVIPVGGMKAIPLDIRVITATHHDLRERVQQGNFREDLFYRLFVFPINVPSLRERKEDIPYLVKYYCRQKNWPVEIPDEIMNKFIQYDWPGNIRELFNALERMHIICGDESPDLSHLPPLFAHSTELPSPGEQSKTDRIVRSNTLTLREQIQKEKIIQALQKTGGNATQAARLMNIPRSTFYRRLQKFNL</sequence>
<reference evidence="7 8" key="1">
    <citation type="submission" date="2020-07" db="EMBL/GenBank/DDBJ databases">
        <authorList>
            <person name="Feng H."/>
        </authorList>
    </citation>
    <scope>NUCLEOTIDE SEQUENCE [LARGE SCALE GENOMIC DNA]</scope>
    <source>
        <strain evidence="8">s-10</strain>
    </source>
</reference>
<dbReference type="InterPro" id="IPR025944">
    <property type="entry name" value="Sigma_54_int_dom_CS"/>
</dbReference>
<dbReference type="PROSITE" id="PS50045">
    <property type="entry name" value="SIGMA54_INTERACT_4"/>
    <property type="match status" value="1"/>
</dbReference>
<dbReference type="InterPro" id="IPR002197">
    <property type="entry name" value="HTH_Fis"/>
</dbReference>
<keyword evidence="5" id="KW-0804">Transcription</keyword>
<keyword evidence="3" id="KW-0805">Transcription regulation</keyword>
<keyword evidence="2" id="KW-0067">ATP-binding</keyword>
<dbReference type="GO" id="GO:0043565">
    <property type="term" value="F:sequence-specific DNA binding"/>
    <property type="evidence" value="ECO:0007669"/>
    <property type="project" value="InterPro"/>
</dbReference>
<dbReference type="PROSITE" id="PS00675">
    <property type="entry name" value="SIGMA54_INTERACT_1"/>
    <property type="match status" value="1"/>
</dbReference>
<dbReference type="InterPro" id="IPR027417">
    <property type="entry name" value="P-loop_NTPase"/>
</dbReference>
<dbReference type="InterPro" id="IPR025662">
    <property type="entry name" value="Sigma_54_int_dom_ATP-bd_1"/>
</dbReference>
<dbReference type="Pfam" id="PF00158">
    <property type="entry name" value="Sigma54_activat"/>
    <property type="match status" value="1"/>
</dbReference>
<dbReference type="SUPFAM" id="SSF46689">
    <property type="entry name" value="Homeodomain-like"/>
    <property type="match status" value="1"/>
</dbReference>
<dbReference type="Pfam" id="PF25601">
    <property type="entry name" value="AAA_lid_14"/>
    <property type="match status" value="1"/>
</dbReference>
<dbReference type="RefSeq" id="WP_181750726.1">
    <property type="nucleotide sequence ID" value="NZ_JACEIQ010000002.1"/>
</dbReference>
<accession>A0A7W2A6L5</accession>
<dbReference type="CDD" id="cd00009">
    <property type="entry name" value="AAA"/>
    <property type="match status" value="1"/>
</dbReference>
<gene>
    <name evidence="7" type="ORF">H1191_04175</name>
</gene>
<dbReference type="GO" id="GO:0005524">
    <property type="term" value="F:ATP binding"/>
    <property type="evidence" value="ECO:0007669"/>
    <property type="project" value="UniProtKB-KW"/>
</dbReference>
<comment type="caution">
    <text evidence="7">The sequence shown here is derived from an EMBL/GenBank/DDBJ whole genome shotgun (WGS) entry which is preliminary data.</text>
</comment>
<dbReference type="InterPro" id="IPR058031">
    <property type="entry name" value="AAA_lid_NorR"/>
</dbReference>
<dbReference type="InterPro" id="IPR003593">
    <property type="entry name" value="AAA+_ATPase"/>
</dbReference>
<dbReference type="Gene3D" id="1.10.10.60">
    <property type="entry name" value="Homeodomain-like"/>
    <property type="match status" value="1"/>
</dbReference>
<keyword evidence="1" id="KW-0547">Nucleotide-binding</keyword>
<dbReference type="Pfam" id="PF01590">
    <property type="entry name" value="GAF"/>
    <property type="match status" value="1"/>
</dbReference>
<evidence type="ECO:0000313" key="7">
    <source>
        <dbReference type="EMBL" id="MBA4493501.1"/>
    </source>
</evidence>
<evidence type="ECO:0000313" key="8">
    <source>
        <dbReference type="Proteomes" id="UP000535491"/>
    </source>
</evidence>
<proteinExistence type="predicted"/>
<dbReference type="InterPro" id="IPR029016">
    <property type="entry name" value="GAF-like_dom_sf"/>
</dbReference>
<dbReference type="PRINTS" id="PR01590">
    <property type="entry name" value="HTHFIS"/>
</dbReference>
<dbReference type="PANTHER" id="PTHR32071:SF101">
    <property type="entry name" value="ACETOIN DEHYDROGENASE OPERON TRANSCRIPTIONAL ACTIVATOR ACOR"/>
    <property type="match status" value="1"/>
</dbReference>
<evidence type="ECO:0000256" key="3">
    <source>
        <dbReference type="ARBA" id="ARBA00023015"/>
    </source>
</evidence>
<dbReference type="SUPFAM" id="SSF55781">
    <property type="entry name" value="GAF domain-like"/>
    <property type="match status" value="1"/>
</dbReference>
<evidence type="ECO:0000256" key="2">
    <source>
        <dbReference type="ARBA" id="ARBA00022840"/>
    </source>
</evidence>
<evidence type="ECO:0000256" key="5">
    <source>
        <dbReference type="ARBA" id="ARBA00023163"/>
    </source>
</evidence>
<dbReference type="Gene3D" id="3.40.50.300">
    <property type="entry name" value="P-loop containing nucleotide triphosphate hydrolases"/>
    <property type="match status" value="1"/>
</dbReference>
<organism evidence="7 8">
    <name type="scientific">Paenactinomyces guangxiensis</name>
    <dbReference type="NCBI Taxonomy" id="1490290"/>
    <lineage>
        <taxon>Bacteria</taxon>
        <taxon>Bacillati</taxon>
        <taxon>Bacillota</taxon>
        <taxon>Bacilli</taxon>
        <taxon>Bacillales</taxon>
        <taxon>Thermoactinomycetaceae</taxon>
        <taxon>Paenactinomyces</taxon>
    </lineage>
</organism>
<dbReference type="Gene3D" id="3.30.450.40">
    <property type="match status" value="1"/>
</dbReference>
<dbReference type="EMBL" id="JACEIQ010000002">
    <property type="protein sequence ID" value="MBA4493501.1"/>
    <property type="molecule type" value="Genomic_DNA"/>
</dbReference>
<evidence type="ECO:0000259" key="6">
    <source>
        <dbReference type="PROSITE" id="PS50045"/>
    </source>
</evidence>
<protein>
    <submittedName>
        <fullName evidence="7">Sigma-54-dependent Fis family transcriptional regulator</fullName>
    </submittedName>
</protein>
<name>A0A7W2A6L5_9BACL</name>
<evidence type="ECO:0000256" key="4">
    <source>
        <dbReference type="ARBA" id="ARBA00023125"/>
    </source>
</evidence>
<keyword evidence="4" id="KW-0238">DNA-binding</keyword>